<dbReference type="RefSeq" id="WP_265582160.1">
    <property type="nucleotide sequence ID" value="NZ_CP036172.1"/>
</dbReference>
<proteinExistence type="predicted"/>
<accession>A0A8A3S506</accession>
<keyword evidence="1" id="KW-0472">Membrane</keyword>
<dbReference type="KEGG" id="maqe:RJ40_04425"/>
<reference evidence="2" key="1">
    <citation type="journal article" date="2001" name="Int. J. Syst. Evol. Microbiol.">
        <title>Methanofollis aquaemaris sp. nov., a methanogen isolated from an aquaculture fish pond.</title>
        <authorList>
            <person name="Lai M.C."/>
            <person name="Chen S.C."/>
        </authorList>
    </citation>
    <scope>NUCLEOTIDE SEQUENCE</scope>
    <source>
        <strain evidence="2">N2F9704</strain>
    </source>
</reference>
<evidence type="ECO:0000313" key="2">
    <source>
        <dbReference type="EMBL" id="QSZ66790.1"/>
    </source>
</evidence>
<dbReference type="Pfam" id="PF09946">
    <property type="entry name" value="DUF2178"/>
    <property type="match status" value="1"/>
</dbReference>
<dbReference type="Proteomes" id="UP001042704">
    <property type="component" value="Chromosome"/>
</dbReference>
<evidence type="ECO:0000256" key="1">
    <source>
        <dbReference type="SAM" id="Phobius"/>
    </source>
</evidence>
<protein>
    <submittedName>
        <fullName evidence="2">DUF2178 domain-containing protein</fullName>
    </submittedName>
</protein>
<feature type="transmembrane region" description="Helical" evidence="1">
    <location>
        <begin position="72"/>
        <end position="92"/>
    </location>
</feature>
<dbReference type="GeneID" id="76423582"/>
<keyword evidence="1" id="KW-1133">Transmembrane helix</keyword>
<keyword evidence="1" id="KW-0812">Transmembrane</keyword>
<feature type="transmembrane region" description="Helical" evidence="1">
    <location>
        <begin position="7"/>
        <end position="29"/>
    </location>
</feature>
<keyword evidence="3" id="KW-1185">Reference proteome</keyword>
<dbReference type="InterPro" id="IPR019235">
    <property type="entry name" value="DUF2178_TM"/>
</dbReference>
<name>A0A8A3S506_9EURY</name>
<dbReference type="AlphaFoldDB" id="A0A8A3S506"/>
<organism evidence="2 3">
    <name type="scientific">Methanofollis aquaemaris</name>
    <dbReference type="NCBI Taxonomy" id="126734"/>
    <lineage>
        <taxon>Archaea</taxon>
        <taxon>Methanobacteriati</taxon>
        <taxon>Methanobacteriota</taxon>
        <taxon>Stenosarchaea group</taxon>
        <taxon>Methanomicrobia</taxon>
        <taxon>Methanomicrobiales</taxon>
        <taxon>Methanomicrobiaceae</taxon>
        <taxon>Methanofollis</taxon>
    </lineage>
</organism>
<feature type="transmembrane region" description="Helical" evidence="1">
    <location>
        <begin position="104"/>
        <end position="124"/>
    </location>
</feature>
<evidence type="ECO:0000313" key="3">
    <source>
        <dbReference type="Proteomes" id="UP001042704"/>
    </source>
</evidence>
<reference evidence="2" key="2">
    <citation type="submission" date="2019-02" db="EMBL/GenBank/DDBJ databases">
        <authorList>
            <person name="Chen S.-C."/>
            <person name="Chien H.-H."/>
            <person name="Lai M.-C."/>
        </authorList>
    </citation>
    <scope>NUCLEOTIDE SEQUENCE</scope>
    <source>
        <strain evidence="2">N2F9704</strain>
    </source>
</reference>
<gene>
    <name evidence="2" type="ORF">RJ40_04425</name>
</gene>
<dbReference type="EMBL" id="CP036172">
    <property type="protein sequence ID" value="QSZ66790.1"/>
    <property type="molecule type" value="Genomic_DNA"/>
</dbReference>
<sequence length="134" mass="15183">MNRSQFFLCIALIAVVEVVVFTLVLSAGFDNLAELSFYIALLLVFVCRQRVKGVIWDERLSQVEEQVAEKTLKIALFLMIFFGLGFFVSGALLQLERAMNDGMFLLQLAGGIILLYLVLWIIAIKPFWDEGDDE</sequence>